<sequence length="152" mass="17518">MFQPQDNLIHVATLNVRRLCTRDRLVKLQEALKNTYVDILAVTGLRWKGTGIMDLHDSDYRFFYAGPEDNKGPSGTGFFVSARMLPFIDTFQQEDDRISRQVHPLLLGDFNAKLGKKENEFECSVGPHVYDDQRNERGQLLSTSVSNYRYEL</sequence>
<dbReference type="AlphaFoldDB" id="A0A0C2FLK4"/>
<gene>
    <name evidence="2" type="ORF">ANCDUO_24187</name>
</gene>
<dbReference type="InterPro" id="IPR005135">
    <property type="entry name" value="Endo/exonuclease/phosphatase"/>
</dbReference>
<dbReference type="OrthoDB" id="5873243at2759"/>
<evidence type="ECO:0000313" key="2">
    <source>
        <dbReference type="EMBL" id="KIH45766.1"/>
    </source>
</evidence>
<dbReference type="InterPro" id="IPR036691">
    <property type="entry name" value="Endo/exonu/phosph_ase_sf"/>
</dbReference>
<accession>A0A0C2FLK4</accession>
<protein>
    <recommendedName>
        <fullName evidence="1">Endonuclease/exonuclease/phosphatase domain-containing protein</fullName>
    </recommendedName>
</protein>
<dbReference type="EMBL" id="KN771265">
    <property type="protein sequence ID" value="KIH45766.1"/>
    <property type="molecule type" value="Genomic_DNA"/>
</dbReference>
<reference evidence="2 3" key="1">
    <citation type="submission" date="2013-12" db="EMBL/GenBank/DDBJ databases">
        <title>Draft genome of the parsitic nematode Ancylostoma duodenale.</title>
        <authorList>
            <person name="Mitreva M."/>
        </authorList>
    </citation>
    <scope>NUCLEOTIDE SEQUENCE [LARGE SCALE GENOMIC DNA]</scope>
    <source>
        <strain evidence="2 3">Zhejiang</strain>
    </source>
</reference>
<evidence type="ECO:0000259" key="1">
    <source>
        <dbReference type="Pfam" id="PF03372"/>
    </source>
</evidence>
<dbReference type="SUPFAM" id="SSF56219">
    <property type="entry name" value="DNase I-like"/>
    <property type="match status" value="1"/>
</dbReference>
<dbReference type="Gene3D" id="3.60.10.10">
    <property type="entry name" value="Endonuclease/exonuclease/phosphatase"/>
    <property type="match status" value="1"/>
</dbReference>
<keyword evidence="3" id="KW-1185">Reference proteome</keyword>
<organism evidence="2 3">
    <name type="scientific">Ancylostoma duodenale</name>
    <dbReference type="NCBI Taxonomy" id="51022"/>
    <lineage>
        <taxon>Eukaryota</taxon>
        <taxon>Metazoa</taxon>
        <taxon>Ecdysozoa</taxon>
        <taxon>Nematoda</taxon>
        <taxon>Chromadorea</taxon>
        <taxon>Rhabditida</taxon>
        <taxon>Rhabditina</taxon>
        <taxon>Rhabditomorpha</taxon>
        <taxon>Strongyloidea</taxon>
        <taxon>Ancylostomatidae</taxon>
        <taxon>Ancylostomatinae</taxon>
        <taxon>Ancylostoma</taxon>
    </lineage>
</organism>
<dbReference type="Proteomes" id="UP000054047">
    <property type="component" value="Unassembled WGS sequence"/>
</dbReference>
<dbReference type="GO" id="GO:0003824">
    <property type="term" value="F:catalytic activity"/>
    <property type="evidence" value="ECO:0007669"/>
    <property type="project" value="InterPro"/>
</dbReference>
<name>A0A0C2FLK4_9BILA</name>
<evidence type="ECO:0000313" key="3">
    <source>
        <dbReference type="Proteomes" id="UP000054047"/>
    </source>
</evidence>
<dbReference type="Pfam" id="PF03372">
    <property type="entry name" value="Exo_endo_phos"/>
    <property type="match status" value="1"/>
</dbReference>
<feature type="domain" description="Endonuclease/exonuclease/phosphatase" evidence="1">
    <location>
        <begin position="12"/>
        <end position="114"/>
    </location>
</feature>
<proteinExistence type="predicted"/>